<evidence type="ECO:0000313" key="3">
    <source>
        <dbReference type="Proteomes" id="UP001203512"/>
    </source>
</evidence>
<dbReference type="RefSeq" id="WP_247230190.1">
    <property type="nucleotide sequence ID" value="NZ_JALKHS010000005.1"/>
</dbReference>
<evidence type="ECO:0000256" key="1">
    <source>
        <dbReference type="SAM" id="MobiDB-lite"/>
    </source>
</evidence>
<dbReference type="EMBL" id="JALKHS010000005">
    <property type="protein sequence ID" value="MCK0530590.1"/>
    <property type="molecule type" value="Genomic_DNA"/>
</dbReference>
<gene>
    <name evidence="2" type="ORF">MU848_03205</name>
</gene>
<protein>
    <submittedName>
        <fullName evidence="2">Uncharacterized protein</fullName>
    </submittedName>
</protein>
<feature type="region of interest" description="Disordered" evidence="1">
    <location>
        <begin position="1"/>
        <end position="94"/>
    </location>
</feature>
<sequence>MDKGQKDRDKRSPGLPPIYQGDEDANIKAAQPLPLSTGREDNRGHRAREGSGVVEGSGAAAGGGGNPEDYDSDPVSGGAAQQGQDDDDRKSKPQ</sequence>
<organism evidence="2 3">
    <name type="scientific">Sphingobium agri</name>
    <dbReference type="NCBI Taxonomy" id="2933566"/>
    <lineage>
        <taxon>Bacteria</taxon>
        <taxon>Pseudomonadati</taxon>
        <taxon>Pseudomonadota</taxon>
        <taxon>Alphaproteobacteria</taxon>
        <taxon>Sphingomonadales</taxon>
        <taxon>Sphingomonadaceae</taxon>
        <taxon>Sphingobium</taxon>
    </lineage>
</organism>
<name>A0ABT0DTZ3_9SPHN</name>
<reference evidence="2 3" key="1">
    <citation type="submission" date="2022-04" db="EMBL/GenBank/DDBJ databases">
        <authorList>
            <person name="Huq M.A."/>
        </authorList>
    </citation>
    <scope>NUCLEOTIDE SEQUENCE [LARGE SCALE GENOMIC DNA]</scope>
    <source>
        <strain evidence="2 3">MAH-33</strain>
    </source>
</reference>
<keyword evidence="3" id="KW-1185">Reference proteome</keyword>
<comment type="caution">
    <text evidence="2">The sequence shown here is derived from an EMBL/GenBank/DDBJ whole genome shotgun (WGS) entry which is preliminary data.</text>
</comment>
<accession>A0ABT0DTZ3</accession>
<evidence type="ECO:0000313" key="2">
    <source>
        <dbReference type="EMBL" id="MCK0530590.1"/>
    </source>
</evidence>
<feature type="compositionally biased region" description="Gly residues" evidence="1">
    <location>
        <begin position="53"/>
        <end position="66"/>
    </location>
</feature>
<dbReference type="Proteomes" id="UP001203512">
    <property type="component" value="Unassembled WGS sequence"/>
</dbReference>
<feature type="compositionally biased region" description="Basic and acidic residues" evidence="1">
    <location>
        <begin position="1"/>
        <end position="12"/>
    </location>
</feature>
<feature type="compositionally biased region" description="Basic and acidic residues" evidence="1">
    <location>
        <begin position="38"/>
        <end position="49"/>
    </location>
</feature>
<proteinExistence type="predicted"/>